<name>A0A7G9GRD0_9FIRM</name>
<evidence type="ECO:0000313" key="3">
    <source>
        <dbReference type="Proteomes" id="UP000515856"/>
    </source>
</evidence>
<evidence type="ECO:0000313" key="2">
    <source>
        <dbReference type="EMBL" id="QNM13362.1"/>
    </source>
</evidence>
<dbReference type="InterPro" id="IPR010982">
    <property type="entry name" value="Lambda_DNA-bd_dom_sf"/>
</dbReference>
<dbReference type="SUPFAM" id="SSF47413">
    <property type="entry name" value="lambda repressor-like DNA-binding domains"/>
    <property type="match status" value="1"/>
</dbReference>
<organism evidence="2 3">
    <name type="scientific">[Eubacterium] hominis</name>
    <dbReference type="NCBI Taxonomy" id="2764325"/>
    <lineage>
        <taxon>Bacteria</taxon>
        <taxon>Bacillati</taxon>
        <taxon>Bacillota</taxon>
        <taxon>Erysipelotrichia</taxon>
        <taxon>Erysipelotrichales</taxon>
        <taxon>Erysipelotrichaceae</taxon>
        <taxon>Amedibacillus</taxon>
    </lineage>
</organism>
<dbReference type="Gene3D" id="1.10.260.40">
    <property type="entry name" value="lambda repressor-like DNA-binding domains"/>
    <property type="match status" value="1"/>
</dbReference>
<dbReference type="EMBL" id="CP060636">
    <property type="protein sequence ID" value="QNM13362.1"/>
    <property type="molecule type" value="Genomic_DNA"/>
</dbReference>
<keyword evidence="3" id="KW-1185">Reference proteome</keyword>
<accession>A0A7G9GRD0</accession>
<reference evidence="2 3" key="1">
    <citation type="submission" date="2020-08" db="EMBL/GenBank/DDBJ databases">
        <authorList>
            <person name="Liu C."/>
            <person name="Sun Q."/>
        </authorList>
    </citation>
    <scope>NUCLEOTIDE SEQUENCE [LARGE SCALE GENOMIC DNA]</scope>
    <source>
        <strain evidence="2 3">NSJ-61</strain>
    </source>
</reference>
<dbReference type="AlphaFoldDB" id="A0A7G9GRD0"/>
<dbReference type="Pfam" id="PF01381">
    <property type="entry name" value="HTH_3"/>
    <property type="match status" value="1"/>
</dbReference>
<dbReference type="KEGG" id="ehn:H9Q80_05260"/>
<evidence type="ECO:0000259" key="1">
    <source>
        <dbReference type="PROSITE" id="PS50943"/>
    </source>
</evidence>
<dbReference type="CDD" id="cd00093">
    <property type="entry name" value="HTH_XRE"/>
    <property type="match status" value="1"/>
</dbReference>
<dbReference type="GO" id="GO:0003677">
    <property type="term" value="F:DNA binding"/>
    <property type="evidence" value="ECO:0007669"/>
    <property type="project" value="InterPro"/>
</dbReference>
<sequence length="209" mass="24103">MMIKGYNEVYLDDVMEEFAVMFDYAVNNQHMDIDTFGALFLDSPVCHGIEIGNPYYINKGGSELVMLVLESHHLEADYITYDTGFGKTPEYWMGWITAYVQWKSGFKFSTIFSAIAPSDIFALYYPLHEADVKKGYDVLMERVEKAPTNLYKLRKKSEITQKQLAQYAEVKERTIRAYEQRETEINKAQVNIVRALSLVLGCSIEDLLE</sequence>
<feature type="domain" description="HTH cro/C1-type" evidence="1">
    <location>
        <begin position="150"/>
        <end position="207"/>
    </location>
</feature>
<protein>
    <submittedName>
        <fullName evidence="2">Helix-turn-helix transcriptional regulator</fullName>
    </submittedName>
</protein>
<dbReference type="RefSeq" id="WP_117454508.1">
    <property type="nucleotide sequence ID" value="NZ_CP060636.1"/>
</dbReference>
<gene>
    <name evidence="2" type="ORF">H9Q80_05260</name>
</gene>
<dbReference type="PROSITE" id="PS50943">
    <property type="entry name" value="HTH_CROC1"/>
    <property type="match status" value="1"/>
</dbReference>
<dbReference type="InterPro" id="IPR001387">
    <property type="entry name" value="Cro/C1-type_HTH"/>
</dbReference>
<proteinExistence type="predicted"/>
<dbReference type="SMART" id="SM00530">
    <property type="entry name" value="HTH_XRE"/>
    <property type="match status" value="1"/>
</dbReference>
<dbReference type="Proteomes" id="UP000515856">
    <property type="component" value="Chromosome"/>
</dbReference>